<keyword evidence="1" id="KW-1133">Transmembrane helix</keyword>
<dbReference type="EMBL" id="LBOG01000006">
    <property type="protein sequence ID" value="KKP29972.1"/>
    <property type="molecule type" value="Genomic_DNA"/>
</dbReference>
<keyword evidence="1" id="KW-0472">Membrane</keyword>
<dbReference type="Proteomes" id="UP000034934">
    <property type="component" value="Unassembled WGS sequence"/>
</dbReference>
<dbReference type="AlphaFoldDB" id="A0A0G0BFX3"/>
<comment type="caution">
    <text evidence="2">The sequence shown here is derived from an EMBL/GenBank/DDBJ whole genome shotgun (WGS) entry which is preliminary data.</text>
</comment>
<evidence type="ECO:0000313" key="2">
    <source>
        <dbReference type="EMBL" id="KKP29972.1"/>
    </source>
</evidence>
<dbReference type="Pfam" id="PF13489">
    <property type="entry name" value="Methyltransf_23"/>
    <property type="match status" value="1"/>
</dbReference>
<feature type="transmembrane region" description="Helical" evidence="1">
    <location>
        <begin position="266"/>
        <end position="289"/>
    </location>
</feature>
<sequence>MICQNKNYKTILETKGYKLYKCLLCDLIFSHKDKEKENPKEIYSNYYKKEAASRFGNIVESVVKIFRFMRAYKIHNLNPKFKSILDIGSGRGWILFFLKKYFKYDTTVGTQISENAYKFSKDKLNLEIYNKDLLQLSFDNKFDVISILHVLEHVENVELYVEKIYELLNTKGILFIEVPNFNSWARILTGKHWLSLDLKHHLAFFTPSSLVKLLKKYNLETKKIRTFSLEYSTFTSTQSVVNLITNSDSYFFEWLQDQNRIFNLKIIWHTFLFTILFLPCFLINFCLYFSKNGEVITIVAQKND</sequence>
<dbReference type="Gene3D" id="3.40.50.150">
    <property type="entry name" value="Vaccinia Virus protein VP39"/>
    <property type="match status" value="1"/>
</dbReference>
<protein>
    <submittedName>
        <fullName evidence="2">Methyltransferase type 11</fullName>
    </submittedName>
</protein>
<dbReference type="PANTHER" id="PTHR43861:SF6">
    <property type="entry name" value="METHYLTRANSFERASE TYPE 11"/>
    <property type="match status" value="1"/>
</dbReference>
<dbReference type="SUPFAM" id="SSF53335">
    <property type="entry name" value="S-adenosyl-L-methionine-dependent methyltransferases"/>
    <property type="match status" value="1"/>
</dbReference>
<reference evidence="2 3" key="1">
    <citation type="journal article" date="2015" name="Nature">
        <title>rRNA introns, odd ribosomes, and small enigmatic genomes across a large radiation of phyla.</title>
        <authorList>
            <person name="Brown C.T."/>
            <person name="Hug L.A."/>
            <person name="Thomas B.C."/>
            <person name="Sharon I."/>
            <person name="Castelle C.J."/>
            <person name="Singh A."/>
            <person name="Wilkins M.J."/>
            <person name="Williams K.H."/>
            <person name="Banfield J.F."/>
        </authorList>
    </citation>
    <scope>NUCLEOTIDE SEQUENCE [LARGE SCALE GENOMIC DNA]</scope>
</reference>
<evidence type="ECO:0000256" key="1">
    <source>
        <dbReference type="SAM" id="Phobius"/>
    </source>
</evidence>
<dbReference type="InterPro" id="IPR029063">
    <property type="entry name" value="SAM-dependent_MTases_sf"/>
</dbReference>
<keyword evidence="2" id="KW-0489">Methyltransferase</keyword>
<accession>A0A0G0BFX3</accession>
<dbReference type="CDD" id="cd02440">
    <property type="entry name" value="AdoMet_MTases"/>
    <property type="match status" value="1"/>
</dbReference>
<name>A0A0G0BFX3_9BACT</name>
<keyword evidence="2" id="KW-0808">Transferase</keyword>
<dbReference type="PANTHER" id="PTHR43861">
    <property type="entry name" value="TRANS-ACONITATE 2-METHYLTRANSFERASE-RELATED"/>
    <property type="match status" value="1"/>
</dbReference>
<dbReference type="GO" id="GO:0008168">
    <property type="term" value="F:methyltransferase activity"/>
    <property type="evidence" value="ECO:0007669"/>
    <property type="project" value="UniProtKB-KW"/>
</dbReference>
<gene>
    <name evidence="2" type="ORF">UR19_C0006G0035</name>
</gene>
<dbReference type="GO" id="GO:0032259">
    <property type="term" value="P:methylation"/>
    <property type="evidence" value="ECO:0007669"/>
    <property type="project" value="UniProtKB-KW"/>
</dbReference>
<organism evidence="2 3">
    <name type="scientific">Candidatus Nomurabacteria bacterium GW2011_GWF1_31_48</name>
    <dbReference type="NCBI Taxonomy" id="1618767"/>
    <lineage>
        <taxon>Bacteria</taxon>
        <taxon>Candidatus Nomuraibacteriota</taxon>
    </lineage>
</organism>
<evidence type="ECO:0000313" key="3">
    <source>
        <dbReference type="Proteomes" id="UP000034934"/>
    </source>
</evidence>
<proteinExistence type="predicted"/>
<keyword evidence="1" id="KW-0812">Transmembrane</keyword>